<gene>
    <name evidence="1" type="primary">AVEN_68721_1</name>
    <name evidence="1" type="ORF">NPIL_305181</name>
</gene>
<evidence type="ECO:0000313" key="1">
    <source>
        <dbReference type="EMBL" id="GFT03112.1"/>
    </source>
</evidence>
<dbReference type="OrthoDB" id="8037075at2759"/>
<dbReference type="EMBL" id="BMAW01102198">
    <property type="protein sequence ID" value="GFT03112.1"/>
    <property type="molecule type" value="Genomic_DNA"/>
</dbReference>
<reference evidence="1" key="1">
    <citation type="submission" date="2020-08" db="EMBL/GenBank/DDBJ databases">
        <title>Multicomponent nature underlies the extraordinary mechanical properties of spider dragline silk.</title>
        <authorList>
            <person name="Kono N."/>
            <person name="Nakamura H."/>
            <person name="Mori M."/>
            <person name="Yoshida Y."/>
            <person name="Ohtoshi R."/>
            <person name="Malay A.D."/>
            <person name="Moran D.A.P."/>
            <person name="Tomita M."/>
            <person name="Numata K."/>
            <person name="Arakawa K."/>
        </authorList>
    </citation>
    <scope>NUCLEOTIDE SEQUENCE</scope>
</reference>
<accession>A0A8X6N9T8</accession>
<organism evidence="1 2">
    <name type="scientific">Nephila pilipes</name>
    <name type="common">Giant wood spider</name>
    <name type="synonym">Nephila maculata</name>
    <dbReference type="NCBI Taxonomy" id="299642"/>
    <lineage>
        <taxon>Eukaryota</taxon>
        <taxon>Metazoa</taxon>
        <taxon>Ecdysozoa</taxon>
        <taxon>Arthropoda</taxon>
        <taxon>Chelicerata</taxon>
        <taxon>Arachnida</taxon>
        <taxon>Araneae</taxon>
        <taxon>Araneomorphae</taxon>
        <taxon>Entelegynae</taxon>
        <taxon>Araneoidea</taxon>
        <taxon>Nephilidae</taxon>
        <taxon>Nephila</taxon>
    </lineage>
</organism>
<dbReference type="AlphaFoldDB" id="A0A8X6N9T8"/>
<proteinExistence type="predicted"/>
<keyword evidence="2" id="KW-1185">Reference proteome</keyword>
<comment type="caution">
    <text evidence="1">The sequence shown here is derived from an EMBL/GenBank/DDBJ whole genome shotgun (WGS) entry which is preliminary data.</text>
</comment>
<dbReference type="Proteomes" id="UP000887013">
    <property type="component" value="Unassembled WGS sequence"/>
</dbReference>
<sequence>MDSSSILFDLKKFWKIEELQSEKQDFSEKDSQLIKTIETEKDQLKCQIAGKCINEDRDSGCYMPHRAVIWDDKDTTRVRIVKDCSSKTNENNKSLNESLESGVNLYANLLNIILKFREKQVAFCGDLEKSFLVIEIAEDG</sequence>
<name>A0A8X6N9T8_NEPPI</name>
<dbReference type="PANTHER" id="PTHR47331:SF5">
    <property type="entry name" value="RIBONUCLEASE H"/>
    <property type="match status" value="1"/>
</dbReference>
<protein>
    <submittedName>
        <fullName evidence="1">Uncharacterized protein</fullName>
    </submittedName>
</protein>
<evidence type="ECO:0000313" key="2">
    <source>
        <dbReference type="Proteomes" id="UP000887013"/>
    </source>
</evidence>
<dbReference type="PANTHER" id="PTHR47331">
    <property type="entry name" value="PHD-TYPE DOMAIN-CONTAINING PROTEIN"/>
    <property type="match status" value="1"/>
</dbReference>